<feature type="transmembrane region" description="Helical" evidence="1">
    <location>
        <begin position="173"/>
        <end position="195"/>
    </location>
</feature>
<evidence type="ECO:0000256" key="1">
    <source>
        <dbReference type="SAM" id="Phobius"/>
    </source>
</evidence>
<gene>
    <name evidence="3" type="primary">AVEN_163911_1</name>
    <name evidence="3" type="ORF">CDAR_530651</name>
</gene>
<sequence length="342" mass="38544">MDFYFNKQLAVLFCFCIIPTVFAEDTNRAFKDSGKIGLSGYSDKLENWRSYSWDYKNKISDTSNSISRDSDDGLKYDTSTDLDDFIPDRSTNDKYSYSPGGFYIPQEKKAKMNYFVEEVAVNDNSEDKTSAAHHESPKDLATKKVLTGSQTETQVITRPSLLSQIAKVFKNPMVILSVAFVPLAFIAEMLFPYFLKMFDNRMMPAVASTFASGFARSLDGDMSLHVEQVLDAVNEFGVRAVEDPKCFKRFLCQGAKSHFDNHVDESSLVQKVISKVEKSVDDDLLDRWGLKQLLNSVQSGNCDSLSCTGTPAYTQDVPLLEKIYLIGSKFFNFTKIVHNSEN</sequence>
<feature type="signal peptide" evidence="2">
    <location>
        <begin position="1"/>
        <end position="23"/>
    </location>
</feature>
<feature type="chain" id="PRO_5043607419" evidence="2">
    <location>
        <begin position="24"/>
        <end position="342"/>
    </location>
</feature>
<keyword evidence="1" id="KW-1133">Transmembrane helix</keyword>
<organism evidence="3 4">
    <name type="scientific">Caerostris darwini</name>
    <dbReference type="NCBI Taxonomy" id="1538125"/>
    <lineage>
        <taxon>Eukaryota</taxon>
        <taxon>Metazoa</taxon>
        <taxon>Ecdysozoa</taxon>
        <taxon>Arthropoda</taxon>
        <taxon>Chelicerata</taxon>
        <taxon>Arachnida</taxon>
        <taxon>Araneae</taxon>
        <taxon>Araneomorphae</taxon>
        <taxon>Entelegynae</taxon>
        <taxon>Araneoidea</taxon>
        <taxon>Araneidae</taxon>
        <taxon>Caerostris</taxon>
    </lineage>
</organism>
<keyword evidence="4" id="KW-1185">Reference proteome</keyword>
<evidence type="ECO:0000313" key="3">
    <source>
        <dbReference type="EMBL" id="GIX80501.1"/>
    </source>
</evidence>
<keyword evidence="1" id="KW-0812">Transmembrane</keyword>
<comment type="caution">
    <text evidence="3">The sequence shown here is derived from an EMBL/GenBank/DDBJ whole genome shotgun (WGS) entry which is preliminary data.</text>
</comment>
<accession>A0AAV4N9X8</accession>
<dbReference type="AlphaFoldDB" id="A0AAV4N9X8"/>
<proteinExistence type="predicted"/>
<keyword evidence="2" id="KW-0732">Signal</keyword>
<evidence type="ECO:0000313" key="4">
    <source>
        <dbReference type="Proteomes" id="UP001054837"/>
    </source>
</evidence>
<evidence type="ECO:0000256" key="2">
    <source>
        <dbReference type="SAM" id="SignalP"/>
    </source>
</evidence>
<dbReference type="EMBL" id="BPLQ01001298">
    <property type="protein sequence ID" value="GIX80501.1"/>
    <property type="molecule type" value="Genomic_DNA"/>
</dbReference>
<keyword evidence="1" id="KW-0472">Membrane</keyword>
<name>A0AAV4N9X8_9ARAC</name>
<dbReference type="Proteomes" id="UP001054837">
    <property type="component" value="Unassembled WGS sequence"/>
</dbReference>
<reference evidence="3 4" key="1">
    <citation type="submission" date="2021-06" db="EMBL/GenBank/DDBJ databases">
        <title>Caerostris darwini draft genome.</title>
        <authorList>
            <person name="Kono N."/>
            <person name="Arakawa K."/>
        </authorList>
    </citation>
    <scope>NUCLEOTIDE SEQUENCE [LARGE SCALE GENOMIC DNA]</scope>
</reference>
<protein>
    <submittedName>
        <fullName evidence="3">Uncharacterized protein</fullName>
    </submittedName>
</protein>